<reference evidence="1 2" key="1">
    <citation type="journal article" date="2024" name="BMC Genomics">
        <title>De novo assembly and annotation of Popillia japonica's genome with initial clues to its potential as an invasive pest.</title>
        <authorList>
            <person name="Cucini C."/>
            <person name="Boschi S."/>
            <person name="Funari R."/>
            <person name="Cardaioli E."/>
            <person name="Iannotti N."/>
            <person name="Marturano G."/>
            <person name="Paoli F."/>
            <person name="Bruttini M."/>
            <person name="Carapelli A."/>
            <person name="Frati F."/>
            <person name="Nardi F."/>
        </authorList>
    </citation>
    <scope>NUCLEOTIDE SEQUENCE [LARGE SCALE GENOMIC DNA]</scope>
    <source>
        <strain evidence="1">DMR45628</strain>
    </source>
</reference>
<evidence type="ECO:0000313" key="2">
    <source>
        <dbReference type="Proteomes" id="UP001458880"/>
    </source>
</evidence>
<gene>
    <name evidence="1" type="ORF">QE152_g35219</name>
</gene>
<dbReference type="AlphaFoldDB" id="A0AAW1IFM0"/>
<name>A0AAW1IFM0_POPJA</name>
<comment type="caution">
    <text evidence="1">The sequence shown here is derived from an EMBL/GenBank/DDBJ whole genome shotgun (WGS) entry which is preliminary data.</text>
</comment>
<organism evidence="1 2">
    <name type="scientific">Popillia japonica</name>
    <name type="common">Japanese beetle</name>
    <dbReference type="NCBI Taxonomy" id="7064"/>
    <lineage>
        <taxon>Eukaryota</taxon>
        <taxon>Metazoa</taxon>
        <taxon>Ecdysozoa</taxon>
        <taxon>Arthropoda</taxon>
        <taxon>Hexapoda</taxon>
        <taxon>Insecta</taxon>
        <taxon>Pterygota</taxon>
        <taxon>Neoptera</taxon>
        <taxon>Endopterygota</taxon>
        <taxon>Coleoptera</taxon>
        <taxon>Polyphaga</taxon>
        <taxon>Scarabaeiformia</taxon>
        <taxon>Scarabaeidae</taxon>
        <taxon>Rutelinae</taxon>
        <taxon>Popillia</taxon>
    </lineage>
</organism>
<accession>A0AAW1IFM0</accession>
<proteinExistence type="predicted"/>
<dbReference type="Proteomes" id="UP001458880">
    <property type="component" value="Unassembled WGS sequence"/>
</dbReference>
<sequence length="89" mass="10187">MIYGSACRSGASICFLNFRPRPRPSFKLNRKMRDEDATLRVYRKLAKLKSIFREAPGVEMVSWMGAYGDGGGEAMMLLMTFIKYNPKKQ</sequence>
<keyword evidence="2" id="KW-1185">Reference proteome</keyword>
<evidence type="ECO:0000313" key="1">
    <source>
        <dbReference type="EMBL" id="KAK9688553.1"/>
    </source>
</evidence>
<dbReference type="EMBL" id="JASPKY010000587">
    <property type="protein sequence ID" value="KAK9688553.1"/>
    <property type="molecule type" value="Genomic_DNA"/>
</dbReference>
<protein>
    <submittedName>
        <fullName evidence="1">Uncharacterized protein</fullName>
    </submittedName>
</protein>